<protein>
    <submittedName>
        <fullName evidence="1">Uncharacterized protein</fullName>
    </submittedName>
</protein>
<accession>A0AAU9J709</accession>
<organism evidence="1 2">
    <name type="scientific">Blepharisma stoltei</name>
    <dbReference type="NCBI Taxonomy" id="1481888"/>
    <lineage>
        <taxon>Eukaryota</taxon>
        <taxon>Sar</taxon>
        <taxon>Alveolata</taxon>
        <taxon>Ciliophora</taxon>
        <taxon>Postciliodesmatophora</taxon>
        <taxon>Heterotrichea</taxon>
        <taxon>Heterotrichida</taxon>
        <taxon>Blepharismidae</taxon>
        <taxon>Blepharisma</taxon>
    </lineage>
</organism>
<name>A0AAU9J709_9CILI</name>
<dbReference type="Proteomes" id="UP001162131">
    <property type="component" value="Unassembled WGS sequence"/>
</dbReference>
<proteinExistence type="predicted"/>
<evidence type="ECO:0000313" key="2">
    <source>
        <dbReference type="Proteomes" id="UP001162131"/>
    </source>
</evidence>
<comment type="caution">
    <text evidence="1">The sequence shown here is derived from an EMBL/GenBank/DDBJ whole genome shotgun (WGS) entry which is preliminary data.</text>
</comment>
<gene>
    <name evidence="1" type="ORF">BSTOLATCC_MIC16591</name>
</gene>
<keyword evidence="2" id="KW-1185">Reference proteome</keyword>
<reference evidence="1" key="1">
    <citation type="submission" date="2021-09" db="EMBL/GenBank/DDBJ databases">
        <authorList>
            <consortium name="AG Swart"/>
            <person name="Singh M."/>
            <person name="Singh A."/>
            <person name="Seah K."/>
            <person name="Emmerich C."/>
        </authorList>
    </citation>
    <scope>NUCLEOTIDE SEQUENCE</scope>
    <source>
        <strain evidence="1">ATCC30299</strain>
    </source>
</reference>
<sequence length="73" mass="8576">MFGLSSLFEHFFISTEKALFKKELSPDRETIFVYRGGKVITINKKEGGTLFSKESIKFQDDIVKHIYNNFYVF</sequence>
<evidence type="ECO:0000313" key="1">
    <source>
        <dbReference type="EMBL" id="CAG9316479.1"/>
    </source>
</evidence>
<dbReference type="AlphaFoldDB" id="A0AAU9J709"/>
<dbReference type="EMBL" id="CAJZBQ010000016">
    <property type="protein sequence ID" value="CAG9316479.1"/>
    <property type="molecule type" value="Genomic_DNA"/>
</dbReference>